<dbReference type="PANTHER" id="PTHR24320">
    <property type="entry name" value="RETINOL DEHYDROGENASE"/>
    <property type="match status" value="1"/>
</dbReference>
<accession>A0A4Q7XAJ9</accession>
<protein>
    <submittedName>
        <fullName evidence="4">Short-subunit dehydrogenase</fullName>
    </submittedName>
</protein>
<name>A0A4Q7XAJ9_9ACTN</name>
<dbReference type="RefSeq" id="WP_130442735.1">
    <property type="nucleotide sequence ID" value="NZ_SHKR01000011.1"/>
</dbReference>
<dbReference type="Gene3D" id="3.40.50.720">
    <property type="entry name" value="NAD(P)-binding Rossmann-like Domain"/>
    <property type="match status" value="1"/>
</dbReference>
<keyword evidence="2" id="KW-0560">Oxidoreductase</keyword>
<dbReference type="PRINTS" id="PR00081">
    <property type="entry name" value="GDHRDH"/>
</dbReference>
<sequence length="278" mass="30013">MSTIVLIGATSGLGRRAAEQLAAGGHRLFLVGRDPERAAALAKQLPDATVIAADVSVRSGVEQVAAEIAGRTGRIDVLINNAGVMTPTRQETAEGIELNLAVHHLAPWSTVALLAPLIPAGGRIVNVNSEGHRSPMRGGVVRLDPARLADGAESFDPFLTYSRTKLANLLFTYELQRRHPEWGVVAVHPGVVRTDLGRQFPRLQVAAISAFALPARRGAEPVVQLATSHNRPTGYYDRFTKVRSSTTSYDESLAREVWASTERLRPHDGSVVRIVDNE</sequence>
<dbReference type="PANTHER" id="PTHR24320:SF148">
    <property type="entry name" value="NAD(P)-BINDING ROSSMANN-FOLD SUPERFAMILY PROTEIN"/>
    <property type="match status" value="1"/>
</dbReference>
<organism evidence="4 5">
    <name type="scientific">Kribbella rubisoli</name>
    <dbReference type="NCBI Taxonomy" id="3075929"/>
    <lineage>
        <taxon>Bacteria</taxon>
        <taxon>Bacillati</taxon>
        <taxon>Actinomycetota</taxon>
        <taxon>Actinomycetes</taxon>
        <taxon>Propionibacteriales</taxon>
        <taxon>Kribbellaceae</taxon>
        <taxon>Kribbella</taxon>
    </lineage>
</organism>
<comment type="similarity">
    <text evidence="1 3">Belongs to the short-chain dehydrogenases/reductases (SDR) family.</text>
</comment>
<reference evidence="4 5" key="1">
    <citation type="journal article" date="2015" name="Stand. Genomic Sci.">
        <title>Genomic Encyclopedia of Bacterial and Archaeal Type Strains, Phase III: the genomes of soil and plant-associated and newly described type strains.</title>
        <authorList>
            <person name="Whitman W.B."/>
            <person name="Woyke T."/>
            <person name="Klenk H.P."/>
            <person name="Zhou Y."/>
            <person name="Lilburn T.G."/>
            <person name="Beck B.J."/>
            <person name="De Vos P."/>
            <person name="Vandamme P."/>
            <person name="Eisen J.A."/>
            <person name="Garrity G."/>
            <person name="Hugenholtz P."/>
            <person name="Kyrpides N.C."/>
        </authorList>
    </citation>
    <scope>NUCLEOTIDE SEQUENCE [LARGE SCALE GENOMIC DNA]</scope>
    <source>
        <strain evidence="4 5">VKM Ac-2540</strain>
    </source>
</reference>
<gene>
    <name evidence="4" type="ORF">EV645_2479</name>
</gene>
<dbReference type="Pfam" id="PF00106">
    <property type="entry name" value="adh_short"/>
    <property type="match status" value="1"/>
</dbReference>
<dbReference type="InterPro" id="IPR002347">
    <property type="entry name" value="SDR_fam"/>
</dbReference>
<comment type="caution">
    <text evidence="4">The sequence shown here is derived from an EMBL/GenBank/DDBJ whole genome shotgun (WGS) entry which is preliminary data.</text>
</comment>
<dbReference type="AlphaFoldDB" id="A0A4Q7XAJ9"/>
<evidence type="ECO:0000313" key="5">
    <source>
        <dbReference type="Proteomes" id="UP000292027"/>
    </source>
</evidence>
<dbReference type="EMBL" id="SHKR01000011">
    <property type="protein sequence ID" value="RZU20250.1"/>
    <property type="molecule type" value="Genomic_DNA"/>
</dbReference>
<dbReference type="SUPFAM" id="SSF51735">
    <property type="entry name" value="NAD(P)-binding Rossmann-fold domains"/>
    <property type="match status" value="1"/>
</dbReference>
<evidence type="ECO:0000313" key="4">
    <source>
        <dbReference type="EMBL" id="RZU20250.1"/>
    </source>
</evidence>
<dbReference type="Proteomes" id="UP000292027">
    <property type="component" value="Unassembled WGS sequence"/>
</dbReference>
<dbReference type="InterPro" id="IPR036291">
    <property type="entry name" value="NAD(P)-bd_dom_sf"/>
</dbReference>
<evidence type="ECO:0000256" key="2">
    <source>
        <dbReference type="ARBA" id="ARBA00023002"/>
    </source>
</evidence>
<proteinExistence type="inferred from homology"/>
<keyword evidence="5" id="KW-1185">Reference proteome</keyword>
<evidence type="ECO:0000256" key="1">
    <source>
        <dbReference type="ARBA" id="ARBA00006484"/>
    </source>
</evidence>
<dbReference type="GO" id="GO:0016491">
    <property type="term" value="F:oxidoreductase activity"/>
    <property type="evidence" value="ECO:0007669"/>
    <property type="project" value="UniProtKB-KW"/>
</dbReference>
<dbReference type="OrthoDB" id="3237043at2"/>
<evidence type="ECO:0000256" key="3">
    <source>
        <dbReference type="RuleBase" id="RU000363"/>
    </source>
</evidence>
<dbReference type="PRINTS" id="PR00080">
    <property type="entry name" value="SDRFAMILY"/>
</dbReference>